<dbReference type="InterPro" id="IPR001810">
    <property type="entry name" value="F-box_dom"/>
</dbReference>
<organism evidence="2 3">
    <name type="scientific">Phyllotreta striolata</name>
    <name type="common">Striped flea beetle</name>
    <name type="synonym">Crioceris striolata</name>
    <dbReference type="NCBI Taxonomy" id="444603"/>
    <lineage>
        <taxon>Eukaryota</taxon>
        <taxon>Metazoa</taxon>
        <taxon>Ecdysozoa</taxon>
        <taxon>Arthropoda</taxon>
        <taxon>Hexapoda</taxon>
        <taxon>Insecta</taxon>
        <taxon>Pterygota</taxon>
        <taxon>Neoptera</taxon>
        <taxon>Endopterygota</taxon>
        <taxon>Coleoptera</taxon>
        <taxon>Polyphaga</taxon>
        <taxon>Cucujiformia</taxon>
        <taxon>Chrysomeloidea</taxon>
        <taxon>Chrysomelidae</taxon>
        <taxon>Galerucinae</taxon>
        <taxon>Alticini</taxon>
        <taxon>Phyllotreta</taxon>
    </lineage>
</organism>
<dbReference type="Gene3D" id="1.20.1280.50">
    <property type="match status" value="1"/>
</dbReference>
<dbReference type="Pfam" id="PF12937">
    <property type="entry name" value="F-box-like"/>
    <property type="match status" value="1"/>
</dbReference>
<evidence type="ECO:0000259" key="1">
    <source>
        <dbReference type="PROSITE" id="PS50181"/>
    </source>
</evidence>
<dbReference type="SMART" id="SM00256">
    <property type="entry name" value="FBOX"/>
    <property type="match status" value="1"/>
</dbReference>
<name>A0A9N9TMP7_PHYSR</name>
<dbReference type="AlphaFoldDB" id="A0A9N9TMP7"/>
<reference evidence="2" key="1">
    <citation type="submission" date="2022-01" db="EMBL/GenBank/DDBJ databases">
        <authorList>
            <person name="King R."/>
        </authorList>
    </citation>
    <scope>NUCLEOTIDE SEQUENCE</scope>
</reference>
<sequence>MYSLLPHFDTPSELLTLPVELWLNILRMLDPISLLTAVRACPAWMRISEDDSILKKTLKTARKLEVKLALEIIHGSLQKRVKTHPNRIDDLTKYQFRLLPIYMNPVEILTRRRRTKSRKDPACNVDKKFIHCRI</sequence>
<dbReference type="Proteomes" id="UP001153712">
    <property type="component" value="Chromosome 2"/>
</dbReference>
<evidence type="ECO:0000313" key="3">
    <source>
        <dbReference type="Proteomes" id="UP001153712"/>
    </source>
</evidence>
<keyword evidence="3" id="KW-1185">Reference proteome</keyword>
<dbReference type="InterPro" id="IPR036047">
    <property type="entry name" value="F-box-like_dom_sf"/>
</dbReference>
<accession>A0A9N9TMP7</accession>
<dbReference type="PROSITE" id="PS50181">
    <property type="entry name" value="FBOX"/>
    <property type="match status" value="1"/>
</dbReference>
<proteinExistence type="predicted"/>
<evidence type="ECO:0000313" key="2">
    <source>
        <dbReference type="EMBL" id="CAG9859423.1"/>
    </source>
</evidence>
<feature type="domain" description="F-box" evidence="1">
    <location>
        <begin position="11"/>
        <end position="57"/>
    </location>
</feature>
<protein>
    <recommendedName>
        <fullName evidence="1">F-box domain-containing protein</fullName>
    </recommendedName>
</protein>
<dbReference type="EMBL" id="OU900095">
    <property type="protein sequence ID" value="CAG9859423.1"/>
    <property type="molecule type" value="Genomic_DNA"/>
</dbReference>
<dbReference type="SUPFAM" id="SSF81383">
    <property type="entry name" value="F-box domain"/>
    <property type="match status" value="1"/>
</dbReference>
<dbReference type="OrthoDB" id="6727193at2759"/>
<gene>
    <name evidence="2" type="ORF">PHYEVI_LOCUS5797</name>
</gene>